<dbReference type="WBParaSite" id="PEQ_0001367201-mRNA-1">
    <property type="protein sequence ID" value="PEQ_0001367201-mRNA-1"/>
    <property type="gene ID" value="PEQ_0001367201"/>
</dbReference>
<proteinExistence type="predicted"/>
<sequence length="45" mass="5298">MFYVSVDVRRYIECVPGVCPLEEYLFALSYLSRLGPALEGYRREH</sequence>
<evidence type="ECO:0000313" key="1">
    <source>
        <dbReference type="Proteomes" id="UP000887564"/>
    </source>
</evidence>
<dbReference type="Proteomes" id="UP000887564">
    <property type="component" value="Unplaced"/>
</dbReference>
<protein>
    <submittedName>
        <fullName evidence="2">Uncharacterized protein</fullName>
    </submittedName>
</protein>
<reference evidence="2" key="1">
    <citation type="submission" date="2022-11" db="UniProtKB">
        <authorList>
            <consortium name="WormBaseParasite"/>
        </authorList>
    </citation>
    <scope>IDENTIFICATION</scope>
</reference>
<dbReference type="AlphaFoldDB" id="A0A914S5Q7"/>
<accession>A0A914S5Q7</accession>
<name>A0A914S5Q7_PAREQ</name>
<evidence type="ECO:0000313" key="2">
    <source>
        <dbReference type="WBParaSite" id="PEQ_0001367201-mRNA-1"/>
    </source>
</evidence>
<organism evidence="1 2">
    <name type="scientific">Parascaris equorum</name>
    <name type="common">Equine roundworm</name>
    <dbReference type="NCBI Taxonomy" id="6256"/>
    <lineage>
        <taxon>Eukaryota</taxon>
        <taxon>Metazoa</taxon>
        <taxon>Ecdysozoa</taxon>
        <taxon>Nematoda</taxon>
        <taxon>Chromadorea</taxon>
        <taxon>Rhabditida</taxon>
        <taxon>Spirurina</taxon>
        <taxon>Ascaridomorpha</taxon>
        <taxon>Ascaridoidea</taxon>
        <taxon>Ascarididae</taxon>
        <taxon>Parascaris</taxon>
    </lineage>
</organism>
<keyword evidence="1" id="KW-1185">Reference proteome</keyword>